<evidence type="ECO:0008006" key="3">
    <source>
        <dbReference type="Google" id="ProtNLM"/>
    </source>
</evidence>
<protein>
    <recommendedName>
        <fullName evidence="3">TonB-dependent receptor plug domain-containing protein</fullName>
    </recommendedName>
</protein>
<dbReference type="EMBL" id="CP029186">
    <property type="protein sequence ID" value="AWH85491.1"/>
    <property type="molecule type" value="Genomic_DNA"/>
</dbReference>
<evidence type="ECO:0000313" key="1">
    <source>
        <dbReference type="EMBL" id="AWH85491.1"/>
    </source>
</evidence>
<dbReference type="OrthoDB" id="7432683at2"/>
<reference evidence="1 2" key="1">
    <citation type="submission" date="2018-04" db="EMBL/GenBank/DDBJ databases">
        <title>Genome sequencing of Flavobacterium sp. HYN0059.</title>
        <authorList>
            <person name="Yi H."/>
            <person name="Baek C."/>
        </authorList>
    </citation>
    <scope>NUCLEOTIDE SEQUENCE [LARGE SCALE GENOMIC DNA]</scope>
    <source>
        <strain evidence="1 2">HYN0059</strain>
    </source>
</reference>
<name>A0A2S1QZ20_9FLAO</name>
<organism evidence="1 2">
    <name type="scientific">Flavobacterium album</name>
    <dbReference type="NCBI Taxonomy" id="2175091"/>
    <lineage>
        <taxon>Bacteria</taxon>
        <taxon>Pseudomonadati</taxon>
        <taxon>Bacteroidota</taxon>
        <taxon>Flavobacteriia</taxon>
        <taxon>Flavobacteriales</taxon>
        <taxon>Flavobacteriaceae</taxon>
        <taxon>Flavobacterium</taxon>
    </lineage>
</organism>
<accession>A0A2S1QZ20</accession>
<dbReference type="KEGG" id="falb:HYN59_10340"/>
<dbReference type="Pfam" id="PF13715">
    <property type="entry name" value="CarbopepD_reg_2"/>
    <property type="match status" value="1"/>
</dbReference>
<dbReference type="AlphaFoldDB" id="A0A2S1QZ20"/>
<dbReference type="InterPro" id="IPR008969">
    <property type="entry name" value="CarboxyPept-like_regulatory"/>
</dbReference>
<proteinExistence type="predicted"/>
<dbReference type="Proteomes" id="UP000244929">
    <property type="component" value="Chromosome"/>
</dbReference>
<gene>
    <name evidence="1" type="ORF">HYN59_10340</name>
</gene>
<dbReference type="Gene3D" id="2.60.40.1120">
    <property type="entry name" value="Carboxypeptidase-like, regulatory domain"/>
    <property type="match status" value="1"/>
</dbReference>
<dbReference type="RefSeq" id="WP_108778193.1">
    <property type="nucleotide sequence ID" value="NZ_CP029186.1"/>
</dbReference>
<sequence length="247" mass="26929">MKKPVQISIPTPCHENWSAMTPADKGRFCGMCQKNVHDFTRSSDREIASAFANEPDLCGRFLPSQLERELSVTQEKSPVWSAAAAVLAMMALGTTEMAAQTPVPTEQSSQFNEAMIGKVAMPATVITGTITDATGPMPGVVVAIEGSTITAQTDFDGKYSIEARPGFTLVYSFPGYVAQKRVVESKTRVVDILMREDEMLDEVTVTGYRSTTRAISGAVSIISTVEVTEKKRTFFGRIFHSIGNLFR</sequence>
<dbReference type="SUPFAM" id="SSF49464">
    <property type="entry name" value="Carboxypeptidase regulatory domain-like"/>
    <property type="match status" value="1"/>
</dbReference>
<keyword evidence="2" id="KW-1185">Reference proteome</keyword>
<evidence type="ECO:0000313" key="2">
    <source>
        <dbReference type="Proteomes" id="UP000244929"/>
    </source>
</evidence>